<dbReference type="PANTHER" id="PTHR43133:SF62">
    <property type="entry name" value="RNA POLYMERASE SIGMA FACTOR SIGZ"/>
    <property type="match status" value="1"/>
</dbReference>
<dbReference type="NCBIfam" id="TIGR02937">
    <property type="entry name" value="sigma70-ECF"/>
    <property type="match status" value="1"/>
</dbReference>
<dbReference type="NCBIfam" id="NF009167">
    <property type="entry name" value="PRK12514.1"/>
    <property type="match status" value="1"/>
</dbReference>
<dbReference type="SUPFAM" id="SSF88946">
    <property type="entry name" value="Sigma2 domain of RNA polymerase sigma factors"/>
    <property type="match status" value="1"/>
</dbReference>
<dbReference type="Proteomes" id="UP000287687">
    <property type="component" value="Unassembled WGS sequence"/>
</dbReference>
<dbReference type="InterPro" id="IPR036388">
    <property type="entry name" value="WH-like_DNA-bd_sf"/>
</dbReference>
<dbReference type="InterPro" id="IPR013249">
    <property type="entry name" value="RNA_pol_sigma70_r4_t2"/>
</dbReference>
<dbReference type="InterPro" id="IPR014284">
    <property type="entry name" value="RNA_pol_sigma-70_dom"/>
</dbReference>
<dbReference type="InterPro" id="IPR013324">
    <property type="entry name" value="RNA_pol_sigma_r3/r4-like"/>
</dbReference>
<feature type="domain" description="RNA polymerase sigma-70 region 2" evidence="5">
    <location>
        <begin position="29"/>
        <end position="92"/>
    </location>
</feature>
<dbReference type="InterPro" id="IPR007627">
    <property type="entry name" value="RNA_pol_sigma70_r2"/>
</dbReference>
<evidence type="ECO:0000313" key="7">
    <source>
        <dbReference type="EMBL" id="RWX76862.1"/>
    </source>
</evidence>
<dbReference type="GO" id="GO:0006352">
    <property type="term" value="P:DNA-templated transcription initiation"/>
    <property type="evidence" value="ECO:0007669"/>
    <property type="project" value="InterPro"/>
</dbReference>
<gene>
    <name evidence="7" type="ORF">EPK99_14415</name>
</gene>
<accession>A0A444LF94</accession>
<dbReference type="Gene3D" id="1.10.1740.10">
    <property type="match status" value="1"/>
</dbReference>
<evidence type="ECO:0000259" key="6">
    <source>
        <dbReference type="Pfam" id="PF08281"/>
    </source>
</evidence>
<keyword evidence="3" id="KW-0731">Sigma factor</keyword>
<dbReference type="Gene3D" id="1.10.10.10">
    <property type="entry name" value="Winged helix-like DNA-binding domain superfamily/Winged helix DNA-binding domain"/>
    <property type="match status" value="1"/>
</dbReference>
<dbReference type="GO" id="GO:0016987">
    <property type="term" value="F:sigma factor activity"/>
    <property type="evidence" value="ECO:0007669"/>
    <property type="project" value="UniProtKB-KW"/>
</dbReference>
<dbReference type="InterPro" id="IPR013325">
    <property type="entry name" value="RNA_pol_sigma_r2"/>
</dbReference>
<comment type="similarity">
    <text evidence="1">Belongs to the sigma-70 factor family. ECF subfamily.</text>
</comment>
<dbReference type="AlphaFoldDB" id="A0A444LF94"/>
<dbReference type="PANTHER" id="PTHR43133">
    <property type="entry name" value="RNA POLYMERASE ECF-TYPE SIGMA FACTO"/>
    <property type="match status" value="1"/>
</dbReference>
<dbReference type="InterPro" id="IPR039425">
    <property type="entry name" value="RNA_pol_sigma-70-like"/>
</dbReference>
<evidence type="ECO:0000256" key="3">
    <source>
        <dbReference type="ARBA" id="ARBA00023082"/>
    </source>
</evidence>
<dbReference type="Pfam" id="PF04542">
    <property type="entry name" value="Sigma70_r2"/>
    <property type="match status" value="1"/>
</dbReference>
<dbReference type="GO" id="GO:0003677">
    <property type="term" value="F:DNA binding"/>
    <property type="evidence" value="ECO:0007669"/>
    <property type="project" value="InterPro"/>
</dbReference>
<dbReference type="Pfam" id="PF08281">
    <property type="entry name" value="Sigma70_r4_2"/>
    <property type="match status" value="1"/>
</dbReference>
<evidence type="ECO:0000259" key="5">
    <source>
        <dbReference type="Pfam" id="PF04542"/>
    </source>
</evidence>
<organism evidence="7 8">
    <name type="scientific">Neorhizobium lilium</name>
    <dbReference type="NCBI Taxonomy" id="2503024"/>
    <lineage>
        <taxon>Bacteria</taxon>
        <taxon>Pseudomonadati</taxon>
        <taxon>Pseudomonadota</taxon>
        <taxon>Alphaproteobacteria</taxon>
        <taxon>Hyphomicrobiales</taxon>
        <taxon>Rhizobiaceae</taxon>
        <taxon>Rhizobium/Agrobacterium group</taxon>
        <taxon>Neorhizobium</taxon>
    </lineage>
</organism>
<keyword evidence="4" id="KW-0804">Transcription</keyword>
<name>A0A444LF94_9HYPH</name>
<dbReference type="OrthoDB" id="9784272at2"/>
<dbReference type="SUPFAM" id="SSF88659">
    <property type="entry name" value="Sigma3 and sigma4 domains of RNA polymerase sigma factors"/>
    <property type="match status" value="1"/>
</dbReference>
<evidence type="ECO:0000313" key="8">
    <source>
        <dbReference type="Proteomes" id="UP000287687"/>
    </source>
</evidence>
<feature type="domain" description="RNA polymerase sigma factor 70 region 4 type 2" evidence="6">
    <location>
        <begin position="122"/>
        <end position="174"/>
    </location>
</feature>
<keyword evidence="2" id="KW-0805">Transcription regulation</keyword>
<dbReference type="EMBL" id="SBIP01000003">
    <property type="protein sequence ID" value="RWX76862.1"/>
    <property type="molecule type" value="Genomic_DNA"/>
</dbReference>
<evidence type="ECO:0000256" key="2">
    <source>
        <dbReference type="ARBA" id="ARBA00023015"/>
    </source>
</evidence>
<evidence type="ECO:0000256" key="4">
    <source>
        <dbReference type="ARBA" id="ARBA00023163"/>
    </source>
</evidence>
<evidence type="ECO:0000256" key="1">
    <source>
        <dbReference type="ARBA" id="ARBA00010641"/>
    </source>
</evidence>
<sequence>MSTEADIASMIQRVALRDRAALAQLYPAVSAKLFSVCLRILRNRPDAEDALQEVFIKIWQRADRFAAAGTSPVGWLVAVARNHAIDRLRSRRPASESLDEAHAIADIGRSPEAETVLKGEGRRVDRCMQELEPDRAGAVRSAYVEGLSYQELADRHSVPLNTMRTWLRRSLMKLRECLDR</sequence>
<comment type="caution">
    <text evidence="7">The sequence shown here is derived from an EMBL/GenBank/DDBJ whole genome shotgun (WGS) entry which is preliminary data.</text>
</comment>
<reference evidence="7 8" key="1">
    <citation type="submission" date="2019-01" db="EMBL/GenBank/DDBJ databases">
        <title>The draft genome of Rhizobium sp. 24NR.</title>
        <authorList>
            <person name="Liu L."/>
            <person name="Liang L."/>
            <person name="Shi S."/>
            <person name="Xu L."/>
            <person name="Wang X."/>
            <person name="Li L."/>
            <person name="Zhang X."/>
        </authorList>
    </citation>
    <scope>NUCLEOTIDE SEQUENCE [LARGE SCALE GENOMIC DNA]</scope>
    <source>
        <strain evidence="7 8">24NR</strain>
    </source>
</reference>
<keyword evidence="8" id="KW-1185">Reference proteome</keyword>
<protein>
    <submittedName>
        <fullName evidence="7">Sigma-70 family RNA polymerase sigma factor</fullName>
    </submittedName>
</protein>
<proteinExistence type="inferred from homology"/>